<organism evidence="13 14">
    <name type="scientific">Trypanosoma brucei brucei (strain 927/4 GUTat10.1)</name>
    <dbReference type="NCBI Taxonomy" id="185431"/>
    <lineage>
        <taxon>Eukaryota</taxon>
        <taxon>Discoba</taxon>
        <taxon>Euglenozoa</taxon>
        <taxon>Kinetoplastea</taxon>
        <taxon>Metakinetoplastina</taxon>
        <taxon>Trypanosomatida</taxon>
        <taxon>Trypanosomatidae</taxon>
        <taxon>Trypanosoma</taxon>
    </lineage>
</organism>
<comment type="function">
    <text evidence="1">VSG forms a coat on the surface of the parasite. The trypanosome evades the immune response of the host by expressing a series of antigenically distinct VSGs from an estimated 1000 VSG genes.</text>
</comment>
<feature type="domain" description="Trypanosome variant surface glycoprotein C-terminal" evidence="11">
    <location>
        <begin position="419"/>
        <end position="531"/>
    </location>
</feature>
<dbReference type="GO" id="GO:0005886">
    <property type="term" value="C:plasma membrane"/>
    <property type="evidence" value="ECO:0007669"/>
    <property type="project" value="UniProtKB-SubCell"/>
</dbReference>
<evidence type="ECO:0000256" key="10">
    <source>
        <dbReference type="SAM" id="SignalP"/>
    </source>
</evidence>
<sequence length="532" mass="56397">MTAPVLGATMLTIALHLVTSGSLATIPEGANKHEHAVLCEVLAIVDADLDIPPQESVDEASYNKIRNLNFSTSTTDWRKTFYSDDALTKPHPEAQPAHKKIADYAKYWPDWHGAATALAATKKPDEVEKAKLDELTHQSRQIAHARVRAIAETARAAKEKALQTAGEAEVIDKAEELKALKTVFFGADSAAAATVTTTNAFGTGTINARQTACEADPADGKAKTLVAQLMCVCTKATQGSALSKACTAAADGSQGWNSGSGSPADTDASAVAKTCANTGESKITATRLRQAITNVAKLVHLTSDGTGYIGVYQATGCTGADNAGMCVKIPNYKSNPTDGIKKLQWTSTLENLANKLEARTRYNTIISKLNEQLRSSSEQAEETIQLTKREEAARSTATKEQTQKSTTATQAQNTLINECEKITKAAQCKEKKPACEWQNKAAEDGPHCKLNATNVEQQATQAGTGDGAAATTTDKCGAAKTPEECAAVKGEIPKDKKAVCGWIEGKCQDSSIIINKKFALSVVSAAFMALLF</sequence>
<feature type="signal peptide" evidence="10">
    <location>
        <begin position="1"/>
        <end position="20"/>
    </location>
</feature>
<evidence type="ECO:0000256" key="6">
    <source>
        <dbReference type="ARBA" id="ARBA00023136"/>
    </source>
</evidence>
<keyword evidence="5 10" id="KW-0732">Signal</keyword>
<feature type="region of interest" description="Disordered" evidence="9">
    <location>
        <begin position="372"/>
        <end position="409"/>
    </location>
</feature>
<dbReference type="InParanoid" id="Q38G41"/>
<dbReference type="AlphaFoldDB" id="Q38G41"/>
<dbReference type="Pfam" id="PF13206">
    <property type="entry name" value="VSG_B"/>
    <property type="match status" value="1"/>
</dbReference>
<dbReference type="RefSeq" id="XP_803379.1">
    <property type="nucleotide sequence ID" value="XM_798286.1"/>
</dbReference>
<dbReference type="Proteomes" id="UP000008524">
    <property type="component" value="Chromosome 9"/>
</dbReference>
<dbReference type="GO" id="GO:0098552">
    <property type="term" value="C:side of membrane"/>
    <property type="evidence" value="ECO:0007669"/>
    <property type="project" value="UniProtKB-KW"/>
</dbReference>
<evidence type="ECO:0000256" key="1">
    <source>
        <dbReference type="ARBA" id="ARBA00002523"/>
    </source>
</evidence>
<comment type="subcellular location">
    <subcellularLocation>
        <location evidence="2">Cell membrane</location>
        <topology evidence="2">Lipid-anchor</topology>
        <topology evidence="2">GPI-anchor</topology>
    </subcellularLocation>
</comment>
<reference evidence="13 14" key="2">
    <citation type="journal article" date="2005" name="Science">
        <title>The genome of the African trypanosome Trypanosoma brucei.</title>
        <authorList>
            <person name="Berriman M."/>
            <person name="Ghedin E."/>
            <person name="Hertz-Fowler C."/>
            <person name="Blandin G."/>
            <person name="Renauld H."/>
            <person name="Bartholomeu D.C."/>
            <person name="Lennard N.J."/>
            <person name="Caler E."/>
            <person name="Hamlin N.E."/>
            <person name="Haas B."/>
            <person name="Bohme U."/>
            <person name="Hannick L."/>
            <person name="Aslett M.A."/>
            <person name="Shallom J."/>
            <person name="Marcello L."/>
            <person name="Hou L."/>
            <person name="Wickstead B."/>
            <person name="Alsmark U.C."/>
            <person name="Arrowsmith C."/>
            <person name="Atkin R.J."/>
            <person name="Barron A.J."/>
            <person name="Bringaud F."/>
            <person name="Brooks K."/>
            <person name="Carrington M."/>
            <person name="Cherevach I."/>
            <person name="Chillingworth T.J."/>
            <person name="Churcher C."/>
            <person name="Clark L.N."/>
            <person name="Corton C.H."/>
            <person name="Cronin A."/>
            <person name="Davies R.M."/>
            <person name="Doggett J."/>
            <person name="Djikeng A."/>
            <person name="Feldblyum T."/>
            <person name="Field M.C."/>
            <person name="Fraser A."/>
            <person name="Goodhead I."/>
            <person name="Hance Z."/>
            <person name="Harper D."/>
            <person name="Harris B.R."/>
            <person name="Hauser H."/>
            <person name="Hostetler J."/>
            <person name="Ivens A."/>
            <person name="Jagels K."/>
            <person name="Johnson D."/>
            <person name="Johnson J."/>
            <person name="Jones K."/>
            <person name="Kerhornou A.X."/>
            <person name="Koo H."/>
            <person name="Larke N."/>
            <person name="Landfear S."/>
            <person name="Larkin C."/>
            <person name="Leech V."/>
            <person name="Line A."/>
            <person name="Lord A."/>
            <person name="Macleod A."/>
            <person name="Mooney P.J."/>
            <person name="Moule S."/>
            <person name="Martin D.M."/>
            <person name="Morgan G.W."/>
            <person name="Mungall K."/>
            <person name="Norbertczak H."/>
            <person name="Ormond D."/>
            <person name="Pai G."/>
            <person name="Peacock C.S."/>
            <person name="Peterson J."/>
            <person name="Quail M.A."/>
            <person name="Rabbinowitsch E."/>
            <person name="Rajandream M.A."/>
            <person name="Reitter C."/>
            <person name="Salzberg S.L."/>
            <person name="Sanders M."/>
            <person name="Schobel S."/>
            <person name="Sharp S."/>
            <person name="Simmonds M."/>
            <person name="Simpson A.J."/>
            <person name="Tallon L."/>
            <person name="Turner C.M."/>
            <person name="Tait A."/>
            <person name="Tivey A.R."/>
            <person name="Van Aken S."/>
            <person name="Walker D."/>
            <person name="Wanless D."/>
            <person name="Wang S."/>
            <person name="White B."/>
            <person name="White O."/>
            <person name="Whitehead S."/>
            <person name="Woodward J."/>
            <person name="Wortman J."/>
            <person name="Adams M.D."/>
            <person name="Embley T.M."/>
            <person name="Gull K."/>
            <person name="Ullu E."/>
            <person name="Barry J.D."/>
            <person name="Fairlamb A.H."/>
            <person name="Opperdoes F."/>
            <person name="Barrell B.G."/>
            <person name="Donelson J.E."/>
            <person name="Hall N."/>
            <person name="Fraser C.M."/>
            <person name="Melville S.E."/>
            <person name="El-Sayed N.M."/>
        </authorList>
    </citation>
    <scope>NUCLEOTIDE SEQUENCE [LARGE SCALE GENOMIC DNA]</scope>
    <source>
        <strain evidence="13 14">927/4 GUTat10.1</strain>
    </source>
</reference>
<evidence type="ECO:0000256" key="5">
    <source>
        <dbReference type="ARBA" id="ARBA00022729"/>
    </source>
</evidence>
<evidence type="ECO:0000313" key="14">
    <source>
        <dbReference type="Proteomes" id="UP000008524"/>
    </source>
</evidence>
<protein>
    <submittedName>
        <fullName evidence="13">Variant surface glycoprotein (VSG), putative</fullName>
    </submittedName>
</protein>
<evidence type="ECO:0000313" key="13">
    <source>
        <dbReference type="EMBL" id="EAN76229.1"/>
    </source>
</evidence>
<evidence type="ECO:0000256" key="8">
    <source>
        <dbReference type="ARBA" id="ARBA00023288"/>
    </source>
</evidence>
<dbReference type="EMBL" id="CM000207">
    <property type="protein sequence ID" value="EAN76229.1"/>
    <property type="molecule type" value="Genomic_DNA"/>
</dbReference>
<evidence type="ECO:0000256" key="9">
    <source>
        <dbReference type="SAM" id="MobiDB-lite"/>
    </source>
</evidence>
<dbReference type="InterPro" id="IPR025932">
    <property type="entry name" value="Trypano_VSG_B_N_dom"/>
</dbReference>
<dbReference type="VEuPathDB" id="TriTrypDB:Tb927.9.580"/>
<evidence type="ECO:0000256" key="2">
    <source>
        <dbReference type="ARBA" id="ARBA00004609"/>
    </source>
</evidence>
<keyword evidence="8" id="KW-0449">Lipoprotein</keyword>
<dbReference type="Pfam" id="PF10659">
    <property type="entry name" value="Trypan_glycop_C"/>
    <property type="match status" value="1"/>
</dbReference>
<feature type="compositionally biased region" description="Low complexity" evidence="9">
    <location>
        <begin position="395"/>
        <end position="409"/>
    </location>
</feature>
<reference evidence="13 14" key="1">
    <citation type="journal article" date="2005" name="Science">
        <title>Comparative genomics of trypanosomatid parasitic protozoa.</title>
        <authorList>
            <person name="El-Sayed N.M."/>
            <person name="Myler P.J."/>
            <person name="Blandin G."/>
            <person name="Berriman M."/>
            <person name="Crabtree J."/>
            <person name="Aggarwal G."/>
            <person name="Caler E."/>
            <person name="Renauld H."/>
            <person name="Worthey E.A."/>
            <person name="Hertz-Fowler C."/>
            <person name="Ghedin E."/>
            <person name="Peacock C."/>
            <person name="Bartholomeu D.C."/>
            <person name="Haas B.J."/>
            <person name="Tran A.N."/>
            <person name="Wortman J.R."/>
            <person name="Alsmark U.C."/>
            <person name="Angiuoli S."/>
            <person name="Anupama A."/>
            <person name="Badger J."/>
            <person name="Bringaud F."/>
            <person name="Cadag E."/>
            <person name="Carlton J.M."/>
            <person name="Cerqueira G.C."/>
            <person name="Creasy T."/>
            <person name="Delcher A.L."/>
            <person name="Djikeng A."/>
            <person name="Embley T.M."/>
            <person name="Hauser C."/>
            <person name="Ivens A.C."/>
            <person name="Kummerfeld S.K."/>
            <person name="Pereira-Leal J.B."/>
            <person name="Nilsson D."/>
            <person name="Peterson J."/>
            <person name="Salzberg S.L."/>
            <person name="Shallom J."/>
            <person name="Silva J.C."/>
            <person name="Sundaram J."/>
            <person name="Westenberger S."/>
            <person name="White O."/>
            <person name="Melville S.E."/>
            <person name="Donelson J.E."/>
            <person name="Andersson B."/>
            <person name="Stuart K.D."/>
            <person name="Hall N."/>
        </authorList>
    </citation>
    <scope>NUCLEOTIDE SEQUENCE [LARGE SCALE GENOMIC DNA]</scope>
    <source>
        <strain evidence="13 14">927/4 GUTat10.1</strain>
    </source>
</reference>
<evidence type="ECO:0000259" key="12">
    <source>
        <dbReference type="Pfam" id="PF13206"/>
    </source>
</evidence>
<proteinExistence type="predicted"/>
<dbReference type="PaxDb" id="5691-EAN76229"/>
<keyword evidence="6" id="KW-0472">Membrane</keyword>
<dbReference type="GO" id="GO:0020033">
    <property type="term" value="P:antigenic variation"/>
    <property type="evidence" value="ECO:0000304"/>
    <property type="project" value="GeneDB"/>
</dbReference>
<gene>
    <name evidence="13" type="ORF">Tb09.142.0240</name>
</gene>
<keyword evidence="3" id="KW-1003">Cell membrane</keyword>
<dbReference type="GeneID" id="3659956"/>
<keyword evidence="14" id="KW-1185">Reference proteome</keyword>
<feature type="compositionally biased region" description="Polar residues" evidence="9">
    <location>
        <begin position="372"/>
        <end position="386"/>
    </location>
</feature>
<dbReference type="KEGG" id="tbr:Tb09.142.0240"/>
<evidence type="ECO:0000256" key="3">
    <source>
        <dbReference type="ARBA" id="ARBA00022475"/>
    </source>
</evidence>
<evidence type="ECO:0000256" key="4">
    <source>
        <dbReference type="ARBA" id="ARBA00022622"/>
    </source>
</evidence>
<evidence type="ECO:0000256" key="7">
    <source>
        <dbReference type="ARBA" id="ARBA00023180"/>
    </source>
</evidence>
<accession>Q38G41</accession>
<evidence type="ECO:0000259" key="11">
    <source>
        <dbReference type="Pfam" id="PF10659"/>
    </source>
</evidence>
<dbReference type="InterPro" id="IPR019609">
    <property type="entry name" value="Variant_surf_glycoprt_trypan_C"/>
</dbReference>
<feature type="domain" description="Trypanosome variant surface glycoprotein B-type N-terminal" evidence="12">
    <location>
        <begin position="14"/>
        <end position="374"/>
    </location>
</feature>
<keyword evidence="4" id="KW-0336">GPI-anchor</keyword>
<feature type="chain" id="PRO_5004221975" evidence="10">
    <location>
        <begin position="21"/>
        <end position="532"/>
    </location>
</feature>
<keyword evidence="7" id="KW-0325">Glycoprotein</keyword>
<name>Q38G41_TRYB2</name>